<dbReference type="Proteomes" id="UP000002279">
    <property type="component" value="Unplaced"/>
</dbReference>
<organism evidence="4 5">
    <name type="scientific">Ornithorhynchus anatinus</name>
    <name type="common">Duckbill platypus</name>
    <dbReference type="NCBI Taxonomy" id="9258"/>
    <lineage>
        <taxon>Eukaryota</taxon>
        <taxon>Metazoa</taxon>
        <taxon>Chordata</taxon>
        <taxon>Craniata</taxon>
        <taxon>Vertebrata</taxon>
        <taxon>Euteleostomi</taxon>
        <taxon>Mammalia</taxon>
        <taxon>Monotremata</taxon>
        <taxon>Ornithorhynchidae</taxon>
        <taxon>Ornithorhynchus</taxon>
    </lineage>
</organism>
<name>A0A6I8PGB8_ORNAN</name>
<accession>A0A6I8PGB8</accession>
<dbReference type="GO" id="GO:0005576">
    <property type="term" value="C:extracellular region"/>
    <property type="evidence" value="ECO:0007669"/>
    <property type="project" value="InterPro"/>
</dbReference>
<dbReference type="GO" id="GO:0030414">
    <property type="term" value="F:peptidase inhibitor activity"/>
    <property type="evidence" value="ECO:0007669"/>
    <property type="project" value="InterPro"/>
</dbReference>
<dbReference type="SUPFAM" id="SSF57256">
    <property type="entry name" value="Elafin-like"/>
    <property type="match status" value="1"/>
</dbReference>
<evidence type="ECO:0000256" key="1">
    <source>
        <dbReference type="SAM" id="MobiDB-lite"/>
    </source>
</evidence>
<dbReference type="Gene3D" id="4.10.75.10">
    <property type="entry name" value="Elafin-like"/>
    <property type="match status" value="1"/>
</dbReference>
<proteinExistence type="predicted"/>
<evidence type="ECO:0000259" key="3">
    <source>
        <dbReference type="Pfam" id="PF00095"/>
    </source>
</evidence>
<evidence type="ECO:0000313" key="5">
    <source>
        <dbReference type="Proteomes" id="UP000002279"/>
    </source>
</evidence>
<dbReference type="InterPro" id="IPR008197">
    <property type="entry name" value="WAP_dom"/>
</dbReference>
<keyword evidence="5" id="KW-1185">Reference proteome</keyword>
<dbReference type="Ensembl" id="ENSOANT00000059719.1">
    <property type="protein sequence ID" value="ENSOANP00000051616.1"/>
    <property type="gene ID" value="ENSOANG00000048818.1"/>
</dbReference>
<feature type="compositionally biased region" description="Polar residues" evidence="1">
    <location>
        <begin position="71"/>
        <end position="94"/>
    </location>
</feature>
<feature type="domain" description="WAP" evidence="3">
    <location>
        <begin position="27"/>
        <end position="66"/>
    </location>
</feature>
<dbReference type="InParanoid" id="A0A6I8PGB8"/>
<dbReference type="InterPro" id="IPR036645">
    <property type="entry name" value="Elafin-like_sf"/>
</dbReference>
<feature type="signal peptide" evidence="2">
    <location>
        <begin position="1"/>
        <end position="24"/>
    </location>
</feature>
<evidence type="ECO:0000256" key="2">
    <source>
        <dbReference type="SAM" id="SignalP"/>
    </source>
</evidence>
<reference evidence="4" key="2">
    <citation type="submission" date="2025-09" db="UniProtKB">
        <authorList>
            <consortium name="Ensembl"/>
        </authorList>
    </citation>
    <scope>IDENTIFICATION</scope>
    <source>
        <strain evidence="4">Glennie</strain>
    </source>
</reference>
<dbReference type="Pfam" id="PF00095">
    <property type="entry name" value="WAP"/>
    <property type="match status" value="1"/>
</dbReference>
<feature type="chain" id="PRO_5026231600" description="WAP domain-containing protein" evidence="2">
    <location>
        <begin position="25"/>
        <end position="94"/>
    </location>
</feature>
<reference evidence="4" key="1">
    <citation type="submission" date="2025-08" db="UniProtKB">
        <authorList>
            <consortium name="Ensembl"/>
        </authorList>
    </citation>
    <scope>IDENTIFICATION</scope>
    <source>
        <strain evidence="4">Glennie</strain>
    </source>
</reference>
<evidence type="ECO:0000313" key="4">
    <source>
        <dbReference type="Ensembl" id="ENSOANP00000051616.1"/>
    </source>
</evidence>
<feature type="region of interest" description="Disordered" evidence="1">
    <location>
        <begin position="69"/>
        <end position="94"/>
    </location>
</feature>
<protein>
    <recommendedName>
        <fullName evidence="3">WAP domain-containing protein</fullName>
    </recommendedName>
</protein>
<sequence>MQPRSPAFLQTLFILCLEVPYALGGWKAGQCPTDRVRCATQDEPQCHVDTDCKGSNKCSHFNCGLKRLDPSQGTSWTQGDPASKLKMTSASAKP</sequence>
<keyword evidence="2" id="KW-0732">Signal</keyword>
<dbReference type="AlphaFoldDB" id="A0A6I8PGB8"/>